<dbReference type="OrthoDB" id="9833539at2"/>
<dbReference type="AlphaFoldDB" id="A0A1P8F988"/>
<dbReference type="Proteomes" id="UP000185934">
    <property type="component" value="Chromosome"/>
</dbReference>
<sequence length="130" mass="14047">MADNKTLEFDTWLLQSVILANVDGPGTTERINNAADLLSKTPMAVSDLRAGLFRLAQKGFVQEANGNYSAAQTTAGIKWLERDKIRQLLSAEPAQGDVKSAGTGNLSKVAGDYVKKFQGFMSGLTNPRKE</sequence>
<dbReference type="RefSeq" id="WP_076004593.1">
    <property type="nucleotide sequence ID" value="NZ_CP018258.1"/>
</dbReference>
<evidence type="ECO:0000313" key="1">
    <source>
        <dbReference type="EMBL" id="APV44992.1"/>
    </source>
</evidence>
<dbReference type="KEGG" id="dfo:Dform_01671"/>
<dbReference type="EMBL" id="CP018258">
    <property type="protein sequence ID" value="APV44992.1"/>
    <property type="molecule type" value="Genomic_DNA"/>
</dbReference>
<accession>A0A1P8F988</accession>
<name>A0A1P8F988_9CHLR</name>
<gene>
    <name evidence="1" type="ORF">Dform_01671</name>
</gene>
<keyword evidence="2" id="KW-1185">Reference proteome</keyword>
<proteinExistence type="predicted"/>
<reference evidence="2" key="1">
    <citation type="submission" date="2016-11" db="EMBL/GenBank/DDBJ databases">
        <title>Dehalogenimonas formicexedens sp. nov., a chlorinated alkane respiring bacterium isolated from contaminated groundwater.</title>
        <authorList>
            <person name="Key T.A."/>
            <person name="Bowman K.S."/>
            <person name="Lee I."/>
            <person name="Chun J."/>
            <person name="Albuquerque L."/>
            <person name="da Costa M.S."/>
            <person name="Rainey F.A."/>
            <person name="Moe W.M."/>
        </authorList>
    </citation>
    <scope>NUCLEOTIDE SEQUENCE [LARGE SCALE GENOMIC DNA]</scope>
    <source>
        <strain evidence="2">NSZ-14</strain>
    </source>
</reference>
<protein>
    <submittedName>
        <fullName evidence="1">Uncharacterized protein</fullName>
    </submittedName>
</protein>
<evidence type="ECO:0000313" key="2">
    <source>
        <dbReference type="Proteomes" id="UP000185934"/>
    </source>
</evidence>
<organism evidence="1 2">
    <name type="scientific">Dehalogenimonas formicexedens</name>
    <dbReference type="NCBI Taxonomy" id="1839801"/>
    <lineage>
        <taxon>Bacteria</taxon>
        <taxon>Bacillati</taxon>
        <taxon>Chloroflexota</taxon>
        <taxon>Dehalococcoidia</taxon>
        <taxon>Dehalococcoidales</taxon>
        <taxon>Dehalococcoidaceae</taxon>
        <taxon>Dehalogenimonas</taxon>
    </lineage>
</organism>